<keyword evidence="2" id="KW-0812">Transmembrane</keyword>
<dbReference type="AlphaFoldDB" id="A0A1D1V4U5"/>
<name>A0A1D1V4U5_RAMVA</name>
<keyword evidence="2" id="KW-1133">Transmembrane helix</keyword>
<protein>
    <submittedName>
        <fullName evidence="3">Uncharacterized protein</fullName>
    </submittedName>
</protein>
<organism evidence="3 4">
    <name type="scientific">Ramazzottius varieornatus</name>
    <name type="common">Water bear</name>
    <name type="synonym">Tardigrade</name>
    <dbReference type="NCBI Taxonomy" id="947166"/>
    <lineage>
        <taxon>Eukaryota</taxon>
        <taxon>Metazoa</taxon>
        <taxon>Ecdysozoa</taxon>
        <taxon>Tardigrada</taxon>
        <taxon>Eutardigrada</taxon>
        <taxon>Parachela</taxon>
        <taxon>Hypsibioidea</taxon>
        <taxon>Ramazzottiidae</taxon>
        <taxon>Ramazzottius</taxon>
    </lineage>
</organism>
<sequence length="319" mass="36238">MCLTMRNKVSFSIPSNRSAKVSPTPSPHGSLRSDHGTVSSPTLTTTSRLNTGRRPAKENLPDVAHALRKAEPSTTIALREPTRNSVHSMPDGMENEFRNFSKDNSATHRARVVRLLVIFAVPMIVVFVECGLIITKAVRSQQLVAETNSGIMAALQIGSLVTSLQKERGMTRYVFFLYCFQLPIEWVFISFFLTLIFSFHSESRSIYLTSLSPIAWERVLKFRNNTDLAFEHVTKWRGGPQDDKHFATGEDFRNFLLDYRRTINSTTQSLSELRWYTAAITILIKWVNRDIYMGGDNGGDLWRYFVAYELILQAKDTIG</sequence>
<reference evidence="3 4" key="1">
    <citation type="journal article" date="2016" name="Nat. Commun.">
        <title>Extremotolerant tardigrade genome and improved radiotolerance of human cultured cells by tardigrade-unique protein.</title>
        <authorList>
            <person name="Hashimoto T."/>
            <person name="Horikawa D.D."/>
            <person name="Saito Y."/>
            <person name="Kuwahara H."/>
            <person name="Kozuka-Hata H."/>
            <person name="Shin-I T."/>
            <person name="Minakuchi Y."/>
            <person name="Ohishi K."/>
            <person name="Motoyama A."/>
            <person name="Aizu T."/>
            <person name="Enomoto A."/>
            <person name="Kondo K."/>
            <person name="Tanaka S."/>
            <person name="Hara Y."/>
            <person name="Koshikawa S."/>
            <person name="Sagara H."/>
            <person name="Miura T."/>
            <person name="Yokobori S."/>
            <person name="Miyagawa K."/>
            <person name="Suzuki Y."/>
            <person name="Kubo T."/>
            <person name="Oyama M."/>
            <person name="Kohara Y."/>
            <person name="Fujiyama A."/>
            <person name="Arakawa K."/>
            <person name="Katayama T."/>
            <person name="Toyoda A."/>
            <person name="Kunieda T."/>
        </authorList>
    </citation>
    <scope>NUCLEOTIDE SEQUENCE [LARGE SCALE GENOMIC DNA]</scope>
    <source>
        <strain evidence="3 4">YOKOZUNA-1</strain>
    </source>
</reference>
<feature type="compositionally biased region" description="Polar residues" evidence="1">
    <location>
        <begin position="7"/>
        <end position="23"/>
    </location>
</feature>
<keyword evidence="2" id="KW-0472">Membrane</keyword>
<accession>A0A1D1V4U5</accession>
<feature type="transmembrane region" description="Helical" evidence="2">
    <location>
        <begin position="173"/>
        <end position="197"/>
    </location>
</feature>
<comment type="caution">
    <text evidence="3">The sequence shown here is derived from an EMBL/GenBank/DDBJ whole genome shotgun (WGS) entry which is preliminary data.</text>
</comment>
<evidence type="ECO:0000313" key="4">
    <source>
        <dbReference type="Proteomes" id="UP000186922"/>
    </source>
</evidence>
<gene>
    <name evidence="3" type="primary">RvY_07449</name>
    <name evidence="3" type="synonym">RvY_07449.4</name>
    <name evidence="3" type="ORF">RvY_07449-4</name>
</gene>
<keyword evidence="4" id="KW-1185">Reference proteome</keyword>
<feature type="compositionally biased region" description="Polar residues" evidence="1">
    <location>
        <begin position="36"/>
        <end position="50"/>
    </location>
</feature>
<dbReference type="Proteomes" id="UP000186922">
    <property type="component" value="Unassembled WGS sequence"/>
</dbReference>
<evidence type="ECO:0000256" key="2">
    <source>
        <dbReference type="SAM" id="Phobius"/>
    </source>
</evidence>
<evidence type="ECO:0000313" key="3">
    <source>
        <dbReference type="EMBL" id="GAU95930.1"/>
    </source>
</evidence>
<feature type="transmembrane region" description="Helical" evidence="2">
    <location>
        <begin position="112"/>
        <end position="134"/>
    </location>
</feature>
<dbReference type="EMBL" id="BDGG01000003">
    <property type="protein sequence ID" value="GAU95930.1"/>
    <property type="molecule type" value="Genomic_DNA"/>
</dbReference>
<feature type="region of interest" description="Disordered" evidence="1">
    <location>
        <begin position="1"/>
        <end position="65"/>
    </location>
</feature>
<evidence type="ECO:0000256" key="1">
    <source>
        <dbReference type="SAM" id="MobiDB-lite"/>
    </source>
</evidence>
<proteinExistence type="predicted"/>